<feature type="region of interest" description="Disordered" evidence="1">
    <location>
        <begin position="154"/>
        <end position="190"/>
    </location>
</feature>
<keyword evidence="2" id="KW-1133">Transmembrane helix</keyword>
<organism evidence="3 4">
    <name type="scientific">Euplotes crassus</name>
    <dbReference type="NCBI Taxonomy" id="5936"/>
    <lineage>
        <taxon>Eukaryota</taxon>
        <taxon>Sar</taxon>
        <taxon>Alveolata</taxon>
        <taxon>Ciliophora</taxon>
        <taxon>Intramacronucleata</taxon>
        <taxon>Spirotrichea</taxon>
        <taxon>Hypotrichia</taxon>
        <taxon>Euplotida</taxon>
        <taxon>Euplotidae</taxon>
        <taxon>Moneuplotes</taxon>
    </lineage>
</organism>
<dbReference type="Proteomes" id="UP001295684">
    <property type="component" value="Unassembled WGS sequence"/>
</dbReference>
<feature type="compositionally biased region" description="Low complexity" evidence="1">
    <location>
        <begin position="232"/>
        <end position="242"/>
    </location>
</feature>
<feature type="transmembrane region" description="Helical" evidence="2">
    <location>
        <begin position="290"/>
        <end position="307"/>
    </location>
</feature>
<reference evidence="3" key="1">
    <citation type="submission" date="2023-07" db="EMBL/GenBank/DDBJ databases">
        <authorList>
            <consortium name="AG Swart"/>
            <person name="Singh M."/>
            <person name="Singh A."/>
            <person name="Seah K."/>
            <person name="Emmerich C."/>
        </authorList>
    </citation>
    <scope>NUCLEOTIDE SEQUENCE</scope>
    <source>
        <strain evidence="3">DP1</strain>
    </source>
</reference>
<feature type="compositionally biased region" description="Polar residues" evidence="1">
    <location>
        <begin position="163"/>
        <end position="190"/>
    </location>
</feature>
<name>A0AAD1UDG5_EUPCR</name>
<proteinExistence type="predicted"/>
<feature type="compositionally biased region" description="Basic and acidic residues" evidence="1">
    <location>
        <begin position="1"/>
        <end position="29"/>
    </location>
</feature>
<evidence type="ECO:0000256" key="2">
    <source>
        <dbReference type="SAM" id="Phobius"/>
    </source>
</evidence>
<sequence>MDQQKKQDPNIAIKDSDMSNEEESKDKLKAIMKSASSKEIDSFSQDNPSSNACVKDEISANVDHSSTSPVKQELENTLQNICNMLQMKTSHEEIKEKVEDFIDKMKEVESIRESQLPVTPSPPSSSYKDSESCGLSSRPSDVFRIDSDINIKTGKSSEEFTSEMDSTFKNPSRSQKLGGSGHPQSSNNTPVKIHQEKNQEYSEVLGELIDEIKNCEDSGLKCPTPMNTSDKSSSQIQPQEQEPNFENCNENTGNLQDSTLVGIINQIDKDRIRDIEKRRPKNATSGGQKLVMTLLTVCCILLLYLVISSRMTPVTQNLVSKEIGKTVCDTSHYQSTLDFLVEQNLNMSTKVTTYFV</sequence>
<gene>
    <name evidence="3" type="ORF">ECRASSUSDP1_LOCUS7255</name>
</gene>
<feature type="region of interest" description="Disordered" evidence="1">
    <location>
        <begin position="223"/>
        <end position="250"/>
    </location>
</feature>
<accession>A0AAD1UDG5</accession>
<keyword evidence="2" id="KW-0812">Transmembrane</keyword>
<protein>
    <submittedName>
        <fullName evidence="3">Uncharacterized protein</fullName>
    </submittedName>
</protein>
<feature type="region of interest" description="Disordered" evidence="1">
    <location>
        <begin position="109"/>
        <end position="140"/>
    </location>
</feature>
<keyword evidence="2" id="KW-0472">Membrane</keyword>
<dbReference type="AlphaFoldDB" id="A0AAD1UDG5"/>
<comment type="caution">
    <text evidence="3">The sequence shown here is derived from an EMBL/GenBank/DDBJ whole genome shotgun (WGS) entry which is preliminary data.</text>
</comment>
<dbReference type="EMBL" id="CAMPGE010007060">
    <property type="protein sequence ID" value="CAI2365986.1"/>
    <property type="molecule type" value="Genomic_DNA"/>
</dbReference>
<evidence type="ECO:0000256" key="1">
    <source>
        <dbReference type="SAM" id="MobiDB-lite"/>
    </source>
</evidence>
<evidence type="ECO:0000313" key="3">
    <source>
        <dbReference type="EMBL" id="CAI2365986.1"/>
    </source>
</evidence>
<keyword evidence="4" id="KW-1185">Reference proteome</keyword>
<evidence type="ECO:0000313" key="4">
    <source>
        <dbReference type="Proteomes" id="UP001295684"/>
    </source>
</evidence>
<feature type="compositionally biased region" description="Polar residues" evidence="1">
    <location>
        <begin position="42"/>
        <end position="51"/>
    </location>
</feature>
<feature type="region of interest" description="Disordered" evidence="1">
    <location>
        <begin position="1"/>
        <end position="51"/>
    </location>
</feature>